<gene>
    <name evidence="1" type="ORF">EC604_05655</name>
</gene>
<dbReference type="RefSeq" id="WP_123063201.1">
    <property type="nucleotide sequence ID" value="NZ_RIAS01000002.1"/>
</dbReference>
<dbReference type="Gene3D" id="2.60.120.260">
    <property type="entry name" value="Galactose-binding domain-like"/>
    <property type="match status" value="1"/>
</dbReference>
<organism evidence="1 2">
    <name type="scientific">Paenibacillus amylolyticus</name>
    <dbReference type="NCBI Taxonomy" id="1451"/>
    <lineage>
        <taxon>Bacteria</taxon>
        <taxon>Bacillati</taxon>
        <taxon>Bacillota</taxon>
        <taxon>Bacilli</taxon>
        <taxon>Bacillales</taxon>
        <taxon>Paenibacillaceae</taxon>
        <taxon>Paenibacillus</taxon>
    </lineage>
</organism>
<reference evidence="1 2" key="1">
    <citation type="journal article" date="2019" name="J. Ind. Microbiol. Biotechnol.">
        <title>Paenibacillus amylolyticus 27C64 has a diverse set of carbohydrate-active enzymes and complete pectin deconstruction system.</title>
        <authorList>
            <person name="Keggi C."/>
            <person name="Doran-Peterson J."/>
        </authorList>
    </citation>
    <scope>NUCLEOTIDE SEQUENCE [LARGE SCALE GENOMIC DNA]</scope>
    <source>
        <strain evidence="1 2">27C64</strain>
    </source>
</reference>
<proteinExistence type="predicted"/>
<evidence type="ECO:0000313" key="2">
    <source>
        <dbReference type="Proteomes" id="UP000323664"/>
    </source>
</evidence>
<name>A0A5M9WP12_PAEAM</name>
<accession>A0A5M9WP12</accession>
<dbReference type="AlphaFoldDB" id="A0A5M9WP12"/>
<protein>
    <submittedName>
        <fullName evidence="1">Uncharacterized protein</fullName>
    </submittedName>
</protein>
<comment type="caution">
    <text evidence="1">The sequence shown here is derived from an EMBL/GenBank/DDBJ whole genome shotgun (WGS) entry which is preliminary data.</text>
</comment>
<evidence type="ECO:0000313" key="1">
    <source>
        <dbReference type="EMBL" id="KAA8783332.1"/>
    </source>
</evidence>
<sequence length="873" mass="95088">MSEPKTPNLGLYKIDRSSPSTTYFDLDKYLDQNWEKIDDFAEQMGEKAEETATKVSSLQERLDTDKRGAATLQPGVNVVSANQEATFNLSSIKGRTLVNLLGRAGGCEQASLVNSYQSTITADTSNKVQGNQSLKITTTAMPAGALSISPINLKSGKYYIVLSSAKLISGELVGMYLNELNPNKGKVTSSNSKRFSTLWGAYSISTDISTFFVSQVVGASGSSGYIDAIRLYEISASEYVALENMTTEQIACNYPYVDSVQPVLNPYAIRYGQNLLPPFYEWSETAIAGPSEIEAPYQLKMTKASSAIGFSNFISTVNVAPSTEYTFSITVDVTNFGGNGVAGVYWNGWCYDEDNNAITSFNMPPYAKANGKFTLGNSFKTPDNAKSVRIVIGFDSETTGTATFKNPCLNLGTSAMMFKPREDSFLALQTELHANPDTGENPDSVFERDGRYYKLAKWRKVVLDSAINFVLWGSGSGYKVVNAMLPEPLAVDGSGVLIKYQGKVIKETDYATVNSAPDNLNIGSSGANGVFDNFQISISNVDSGWGDSYTNLTSDEIKAYFMGYRMAENVTGFPAYNGSGVKCWYGIKSLSTPTTTLPTMPDVGYTPYQLLYQLATPVVEPITSEGQLTFIDGDNQVEAGTGIVLREHAPINNNLPTAVAIGDIGNPNKYKIKKILAVYKDSIRDPRWYSNTVNANGNEKARIDGINYDPSASYSVTYLMLDKYPTVDITGTYAENEKSLLLDAVKTLQENTTRISVLESKKAEKDAPAWITPTLLNGWVIYNDTLPVGYYKDSNGIVRFKGMIKSGALNSILLKLPPGYRPKNMSMQFVAHSTDGSGQVLGRIIVNANGDVQPYGGSTTLYSLDSISFQAEQ</sequence>
<dbReference type="Proteomes" id="UP000323664">
    <property type="component" value="Unassembled WGS sequence"/>
</dbReference>
<dbReference type="EMBL" id="RIAS01000002">
    <property type="protein sequence ID" value="KAA8783332.1"/>
    <property type="molecule type" value="Genomic_DNA"/>
</dbReference>
<dbReference type="OrthoDB" id="2667186at2"/>